<dbReference type="STRING" id="985053.VMUT_0934"/>
<dbReference type="GO" id="GO:0005524">
    <property type="term" value="F:ATP binding"/>
    <property type="evidence" value="ECO:0007669"/>
    <property type="project" value="UniProtKB-KW"/>
</dbReference>
<reference evidence="5 6" key="1">
    <citation type="journal article" date="2011" name="J. Bacteriol.">
        <title>Complete genome sequence of 'Vulcanisaeta moutnovskia' strain 768-28, a novel member of the hyperthermophilic crenarchaeal genus vulcanisaeta.</title>
        <authorList>
            <person name="Gumerov V.M."/>
            <person name="Mardanov A.V."/>
            <person name="Beletsky A.V."/>
            <person name="Prokofeva M.I."/>
            <person name="Bonch-Osmolovskaya E.A."/>
            <person name="Ravin N.V."/>
            <person name="Skryabin K.G."/>
        </authorList>
    </citation>
    <scope>NUCLEOTIDE SEQUENCE [LARGE SCALE GENOMIC DNA]</scope>
    <source>
        <strain evidence="5 6">768-28</strain>
    </source>
</reference>
<dbReference type="PANTHER" id="PTHR11807">
    <property type="entry name" value="ATPASES OF THE PP SUPERFAMILY-RELATED"/>
    <property type="match status" value="1"/>
</dbReference>
<dbReference type="HOGENOM" id="CLU_026481_1_1_2"/>
<keyword evidence="1" id="KW-0808">Transferase</keyword>
<feature type="binding site" evidence="2">
    <location>
        <position position="298"/>
    </location>
    <ligand>
        <name>Zn(2+)</name>
        <dbReference type="ChEBI" id="CHEBI:29105"/>
        <label>2</label>
    </ligand>
</feature>
<dbReference type="InterPro" id="IPR056369">
    <property type="entry name" value="CTU1-like_ATP-bd"/>
</dbReference>
<keyword evidence="2" id="KW-0479">Metal-binding</keyword>
<dbReference type="RefSeq" id="WP_013604306.1">
    <property type="nucleotide sequence ID" value="NC_015151.1"/>
</dbReference>
<keyword evidence="6" id="KW-1185">Reference proteome</keyword>
<name>F0QXA5_VULM7</name>
<dbReference type="eggNOG" id="arCOG00042">
    <property type="taxonomic scope" value="Archaea"/>
</dbReference>
<dbReference type="GO" id="GO:0016740">
    <property type="term" value="F:transferase activity"/>
    <property type="evidence" value="ECO:0007669"/>
    <property type="project" value="UniProtKB-KW"/>
</dbReference>
<protein>
    <submittedName>
        <fullName evidence="5">PP-loop domain protein</fullName>
    </submittedName>
</protein>
<proteinExistence type="predicted"/>
<dbReference type="PIRSF" id="PIRSF004976">
    <property type="entry name" value="ATPase_YdaO"/>
    <property type="match status" value="1"/>
</dbReference>
<dbReference type="InterPro" id="IPR035107">
    <property type="entry name" value="tRNA_thiolation_TtcA_Ctu1"/>
</dbReference>
<dbReference type="GO" id="GO:0000049">
    <property type="term" value="F:tRNA binding"/>
    <property type="evidence" value="ECO:0007669"/>
    <property type="project" value="InterPro"/>
</dbReference>
<feature type="binding site" evidence="2">
    <location>
        <position position="310"/>
    </location>
    <ligand>
        <name>Zn(2+)</name>
        <dbReference type="ChEBI" id="CHEBI:29105"/>
        <label>2</label>
    </ligand>
</feature>
<dbReference type="KEGG" id="vmo:VMUT_0934"/>
<evidence type="ECO:0000313" key="6">
    <source>
        <dbReference type="Proteomes" id="UP000007485"/>
    </source>
</evidence>
<organism evidence="5 6">
    <name type="scientific">Vulcanisaeta moutnovskia (strain 768-28)</name>
    <dbReference type="NCBI Taxonomy" id="985053"/>
    <lineage>
        <taxon>Archaea</taxon>
        <taxon>Thermoproteota</taxon>
        <taxon>Thermoprotei</taxon>
        <taxon>Thermoproteales</taxon>
        <taxon>Thermoproteaceae</taxon>
        <taxon>Vulcanisaeta</taxon>
    </lineage>
</organism>
<feature type="binding site" evidence="3">
    <location>
        <position position="181"/>
    </location>
    <ligand>
        <name>ATP</name>
        <dbReference type="ChEBI" id="CHEBI:30616"/>
    </ligand>
</feature>
<gene>
    <name evidence="5" type="ordered locus">VMUT_0934</name>
</gene>
<dbReference type="InterPro" id="IPR000541">
    <property type="entry name" value="Ncs6/Tuc1/Ctu1"/>
</dbReference>
<keyword evidence="2" id="KW-0862">Zinc</keyword>
<dbReference type="Gene3D" id="3.40.50.620">
    <property type="entry name" value="HUPs"/>
    <property type="match status" value="1"/>
</dbReference>
<evidence type="ECO:0000256" key="1">
    <source>
        <dbReference type="ARBA" id="ARBA00022679"/>
    </source>
</evidence>
<evidence type="ECO:0000256" key="3">
    <source>
        <dbReference type="PIRSR" id="PIRSR004976-51"/>
    </source>
</evidence>
<dbReference type="GeneID" id="10288586"/>
<dbReference type="SUPFAM" id="SSF52402">
    <property type="entry name" value="Adenine nucleotide alpha hydrolases-like"/>
    <property type="match status" value="1"/>
</dbReference>
<dbReference type="GO" id="GO:0002144">
    <property type="term" value="C:cytosolic tRNA wobble base thiouridylase complex"/>
    <property type="evidence" value="ECO:0007669"/>
    <property type="project" value="TreeGrafter"/>
</dbReference>
<feature type="binding site" evidence="2">
    <location>
        <position position="6"/>
    </location>
    <ligand>
        <name>Zn(2+)</name>
        <dbReference type="ChEBI" id="CHEBI:29105"/>
        <label>1</label>
    </ligand>
</feature>
<dbReference type="CDD" id="cd01713">
    <property type="entry name" value="CTU1-like"/>
    <property type="match status" value="1"/>
</dbReference>
<feature type="binding site" evidence="2">
    <location>
        <position position="307"/>
    </location>
    <ligand>
        <name>Zn(2+)</name>
        <dbReference type="ChEBI" id="CHEBI:29105"/>
        <label>2</label>
    </ligand>
</feature>
<feature type="binding site" evidence="3">
    <location>
        <position position="63"/>
    </location>
    <ligand>
        <name>ATP</name>
        <dbReference type="ChEBI" id="CHEBI:30616"/>
    </ligand>
</feature>
<dbReference type="AlphaFoldDB" id="F0QXA5"/>
<dbReference type="NCBIfam" id="TIGR00269">
    <property type="entry name" value="TIGR00269 family protein"/>
    <property type="match status" value="1"/>
</dbReference>
<feature type="binding site" evidence="2">
    <location>
        <position position="295"/>
    </location>
    <ligand>
        <name>Zn(2+)</name>
        <dbReference type="ChEBI" id="CHEBI:29105"/>
        <label>2</label>
    </ligand>
</feature>
<dbReference type="Proteomes" id="UP000007485">
    <property type="component" value="Chromosome"/>
</dbReference>
<feature type="binding site" evidence="3">
    <location>
        <begin position="57"/>
        <end position="59"/>
    </location>
    <ligand>
        <name>ATP</name>
        <dbReference type="ChEBI" id="CHEBI:30616"/>
    </ligand>
</feature>
<feature type="binding site" evidence="3">
    <location>
        <position position="176"/>
    </location>
    <ligand>
        <name>ATP</name>
        <dbReference type="ChEBI" id="CHEBI:30616"/>
    </ligand>
</feature>
<feature type="binding site" evidence="2">
    <location>
        <position position="29"/>
    </location>
    <ligand>
        <name>Zn(2+)</name>
        <dbReference type="ChEBI" id="CHEBI:29105"/>
        <label>1</label>
    </ligand>
</feature>
<dbReference type="GO" id="GO:0002143">
    <property type="term" value="P:tRNA wobble position uridine thiolation"/>
    <property type="evidence" value="ECO:0007669"/>
    <property type="project" value="TreeGrafter"/>
</dbReference>
<evidence type="ECO:0000259" key="4">
    <source>
        <dbReference type="Pfam" id="PF01171"/>
    </source>
</evidence>
<evidence type="ECO:0000256" key="2">
    <source>
        <dbReference type="PIRSR" id="PIRSR004976-50"/>
    </source>
</evidence>
<sequence length="338" mass="38864">MDVPMCTRCGRRPANYYRVSSGEKLCFNCLFRSIEDTVIKTIRRYRLINEGDKIGIAISGGKDSLTLMYLLGKFRKQGKLPKNVELMAFSINEGHPYSCFYRMARSDYVQKLSEEYDIPYKVYTFKELFGVTATDVAHGLWSKGINVHMCTIDGVLRRRAMNIIGHKLGLTKIATGHNLDDEAQTVLLNVLSNDLDRFAWFGPKPEIDREGFIPRIKPLRFVREEEIAIYAHYHGIPLMELECPFVYSNPRYELKFTLARWERDNPNIKYSLVAFGDSLAKLMSDKAVRTPLRKCKYCGQPTSGDVCRVCELMRKAGLMEKYLAHFKTLKLMDTQSSS</sequence>
<feature type="binding site" evidence="3">
    <location>
        <position position="91"/>
    </location>
    <ligand>
        <name>ATP</name>
        <dbReference type="ChEBI" id="CHEBI:30616"/>
    </ligand>
</feature>
<dbReference type="GO" id="GO:0046872">
    <property type="term" value="F:metal ion binding"/>
    <property type="evidence" value="ECO:0007669"/>
    <property type="project" value="UniProtKB-KW"/>
</dbReference>
<dbReference type="InterPro" id="IPR011063">
    <property type="entry name" value="TilS/TtcA_N"/>
</dbReference>
<feature type="domain" description="tRNA(Ile)-lysidine/2-thiocytidine synthase N-terminal" evidence="4">
    <location>
        <begin position="54"/>
        <end position="239"/>
    </location>
</feature>
<keyword evidence="3" id="KW-0067">ATP-binding</keyword>
<dbReference type="InterPro" id="IPR014729">
    <property type="entry name" value="Rossmann-like_a/b/a_fold"/>
</dbReference>
<feature type="binding site" evidence="2">
    <location>
        <position position="26"/>
    </location>
    <ligand>
        <name>Zn(2+)</name>
        <dbReference type="ChEBI" id="CHEBI:29105"/>
        <label>1</label>
    </ligand>
</feature>
<dbReference type="Pfam" id="PF01171">
    <property type="entry name" value="ATP_bind_3"/>
    <property type="match status" value="1"/>
</dbReference>
<dbReference type="PANTHER" id="PTHR11807:SF12">
    <property type="entry name" value="CYTOPLASMIC TRNA 2-THIOLATION PROTEIN 1"/>
    <property type="match status" value="1"/>
</dbReference>
<evidence type="ECO:0000313" key="5">
    <source>
        <dbReference type="EMBL" id="ADY01144.1"/>
    </source>
</evidence>
<accession>F0QXA5</accession>
<dbReference type="EMBL" id="CP002529">
    <property type="protein sequence ID" value="ADY01144.1"/>
    <property type="molecule type" value="Genomic_DNA"/>
</dbReference>
<feature type="binding site" evidence="2">
    <location>
        <position position="9"/>
    </location>
    <ligand>
        <name>Zn(2+)</name>
        <dbReference type="ChEBI" id="CHEBI:29105"/>
        <label>1</label>
    </ligand>
</feature>
<dbReference type="OrthoDB" id="33422at2157"/>
<keyword evidence="3" id="KW-0547">Nucleotide-binding</keyword>